<feature type="transmembrane region" description="Helical" evidence="1">
    <location>
        <begin position="227"/>
        <end position="249"/>
    </location>
</feature>
<feature type="transmembrane region" description="Helical" evidence="1">
    <location>
        <begin position="346"/>
        <end position="364"/>
    </location>
</feature>
<feature type="transmembrane region" description="Helical" evidence="1">
    <location>
        <begin position="203"/>
        <end position="221"/>
    </location>
</feature>
<accession>A0A1M6HLK4</accession>
<gene>
    <name evidence="2" type="ORF">SAMN05444373_103325</name>
</gene>
<keyword evidence="1" id="KW-0812">Transmembrane</keyword>
<dbReference type="AlphaFoldDB" id="A0A1M6HLK4"/>
<keyword evidence="1" id="KW-1133">Transmembrane helix</keyword>
<feature type="transmembrane region" description="Helical" evidence="1">
    <location>
        <begin position="322"/>
        <end position="340"/>
    </location>
</feature>
<reference evidence="2 3" key="1">
    <citation type="submission" date="2016-11" db="EMBL/GenBank/DDBJ databases">
        <authorList>
            <person name="Varghese N."/>
            <person name="Submissions S."/>
        </authorList>
    </citation>
    <scope>NUCLEOTIDE SEQUENCE [LARGE SCALE GENOMIC DNA]</scope>
    <source>
        <strain evidence="2 3">DSM 19027</strain>
    </source>
</reference>
<sequence>MVLLAAITAYIGTVVLPAHKYRTAYVAAAVVSMLCRYALVYYMYKGGTEAAGTDGLIYHEVAKNVAEQLKSGTPIWAVQYKYTWYTVLMGMQYAVFGVNRYAASFVNVFISVMSGFVLFRIAHALKFTWGKSAAISLAYIFMPSMIVWTTDTRKESVTFFIILLIWYLVQKVLQERNGVPVRTVIHMVLVCILLWISTLLRIYMLYTLGGGILVGLAIHYLKTKRRMSLIFGVMILITCIVVTYTTILVQMDGYHALPLDRSEGGDENISDELGSIFKIIMSKDIPEAINGFLTQPHMEKVSRISDISGNAFAITAVKIEQLLWYLCLVIAIFGIIHAILEWNPYLLGLLAFIVSYSLINALICEDVGETYYRYRAAIVAPTLLIADYRPLFNSLRAIIRGRTGAIE</sequence>
<feature type="transmembrane region" description="Helical" evidence="1">
    <location>
        <begin position="101"/>
        <end position="122"/>
    </location>
</feature>
<keyword evidence="1" id="KW-0472">Membrane</keyword>
<feature type="transmembrane region" description="Helical" evidence="1">
    <location>
        <begin position="27"/>
        <end position="44"/>
    </location>
</feature>
<proteinExistence type="predicted"/>
<name>A0A1M6HLK4_9FIRM</name>
<feature type="transmembrane region" description="Helical" evidence="1">
    <location>
        <begin position="156"/>
        <end position="173"/>
    </location>
</feature>
<keyword evidence="3" id="KW-1185">Reference proteome</keyword>
<feature type="transmembrane region" description="Helical" evidence="1">
    <location>
        <begin position="128"/>
        <end position="149"/>
    </location>
</feature>
<organism evidence="2 3">
    <name type="scientific">Thermoclostridium caenicola</name>
    <dbReference type="NCBI Taxonomy" id="659425"/>
    <lineage>
        <taxon>Bacteria</taxon>
        <taxon>Bacillati</taxon>
        <taxon>Bacillota</taxon>
        <taxon>Clostridia</taxon>
        <taxon>Eubacteriales</taxon>
        <taxon>Oscillospiraceae</taxon>
        <taxon>Thermoclostridium</taxon>
    </lineage>
</organism>
<protein>
    <recommendedName>
        <fullName evidence="4">Dolichyl-phosphate-mannose-protein mannosyltransferase</fullName>
    </recommendedName>
</protein>
<feature type="transmembrane region" description="Helical" evidence="1">
    <location>
        <begin position="179"/>
        <end position="196"/>
    </location>
</feature>
<dbReference type="EMBL" id="FQZP01000033">
    <property type="protein sequence ID" value="SHJ23098.1"/>
    <property type="molecule type" value="Genomic_DNA"/>
</dbReference>
<evidence type="ECO:0000313" key="2">
    <source>
        <dbReference type="EMBL" id="SHJ23098.1"/>
    </source>
</evidence>
<dbReference type="Proteomes" id="UP000324781">
    <property type="component" value="Unassembled WGS sequence"/>
</dbReference>
<evidence type="ECO:0000313" key="3">
    <source>
        <dbReference type="Proteomes" id="UP000324781"/>
    </source>
</evidence>
<evidence type="ECO:0000256" key="1">
    <source>
        <dbReference type="SAM" id="Phobius"/>
    </source>
</evidence>
<evidence type="ECO:0008006" key="4">
    <source>
        <dbReference type="Google" id="ProtNLM"/>
    </source>
</evidence>